<dbReference type="RefSeq" id="WP_200245006.1">
    <property type="nucleotide sequence ID" value="NZ_JAENHK010000007.1"/>
</dbReference>
<accession>A0ABS1FTM3</accession>
<dbReference type="Proteomes" id="UP000628669">
    <property type="component" value="Unassembled WGS sequence"/>
</dbReference>
<comment type="caution">
    <text evidence="2">The sequence shown here is derived from an EMBL/GenBank/DDBJ whole genome shotgun (WGS) entry which is preliminary data.</text>
</comment>
<organism evidence="2 3">
    <name type="scientific">Chryseobacterium paridis</name>
    <dbReference type="NCBI Taxonomy" id="2800328"/>
    <lineage>
        <taxon>Bacteria</taxon>
        <taxon>Pseudomonadati</taxon>
        <taxon>Bacteroidota</taxon>
        <taxon>Flavobacteriia</taxon>
        <taxon>Flavobacteriales</taxon>
        <taxon>Weeksellaceae</taxon>
        <taxon>Chryseobacterium group</taxon>
        <taxon>Chryseobacterium</taxon>
    </lineage>
</organism>
<dbReference type="Gene3D" id="3.90.930.1">
    <property type="match status" value="2"/>
</dbReference>
<keyword evidence="1" id="KW-0732">Signal</keyword>
<dbReference type="EMBL" id="JAENHK010000007">
    <property type="protein sequence ID" value="MBK1895766.1"/>
    <property type="molecule type" value="Genomic_DNA"/>
</dbReference>
<dbReference type="SUPFAM" id="SSF82185">
    <property type="entry name" value="Histone H3 K4-specific methyltransferase SET7/9 N-terminal domain"/>
    <property type="match status" value="1"/>
</dbReference>
<evidence type="ECO:0000313" key="3">
    <source>
        <dbReference type="Proteomes" id="UP000628669"/>
    </source>
</evidence>
<gene>
    <name evidence="2" type="ORF">JHL15_08405</name>
</gene>
<feature type="chain" id="PRO_5045716284" evidence="1">
    <location>
        <begin position="21"/>
        <end position="507"/>
    </location>
</feature>
<feature type="signal peptide" evidence="1">
    <location>
        <begin position="1"/>
        <end position="20"/>
    </location>
</feature>
<protein>
    <submittedName>
        <fullName evidence="2">Membrane-binding protein</fullName>
    </submittedName>
</protein>
<evidence type="ECO:0000256" key="1">
    <source>
        <dbReference type="SAM" id="SignalP"/>
    </source>
</evidence>
<sequence length="507" mass="58009">MKKLFALTLFAFLLNISVFSQEKIYFDENWEKTTQDKMEYYRQTEPKGKLILIKDYYKDGTLQMEGLASDATPQSEVYDGKVTWYTREGKTLSFSTYSKGKQVGPTQSFDAKGRLLEDVTYSKDGSFTGKTFTYKDIENFVYFNSATVYESPEVYKMIIYDDDIKGIRYETSTDKAGNSETKYYGDKGKSIGSYSSTSTNNGVIVEYYYNPMKVSKIEKYKNGSIVESTIFGENGKVLQEEKKNKKDGYKTTYDESGKKIGNLIYKLSSEGEYLTPYEGEDYQLSYNFLQFSTIEVYKNGSRILNKEFNETGKLFSEKTLKDDAVQEIKYYNDNGSLKSSIIYKDGLPYSGTLYETNLEEQYKDGVLIHSKVFSETGKIQSEKKFNAAKNTYESTIYNDKGSILYTYIQSLNEDSSFSAQIVQYINGKPANKSVIKNEIIQSGKIKFKTDYVTKEIERSGKWIILKVYDANGKLVQDSKISAESEQDDTNYSKQTSITEDILLSSNL</sequence>
<evidence type="ECO:0000313" key="2">
    <source>
        <dbReference type="EMBL" id="MBK1895766.1"/>
    </source>
</evidence>
<keyword evidence="3" id="KW-1185">Reference proteome</keyword>
<reference evidence="3" key="1">
    <citation type="submission" date="2021-01" db="EMBL/GenBank/DDBJ databases">
        <title>Genome public.</title>
        <authorList>
            <person name="Liu C."/>
            <person name="Sun Q."/>
        </authorList>
    </citation>
    <scope>NUCLEOTIDE SEQUENCE [LARGE SCALE GENOMIC DNA]</scope>
    <source>
        <strain evidence="3">YIM B02567</strain>
    </source>
</reference>
<name>A0ABS1FTM3_9FLAO</name>
<proteinExistence type="predicted"/>